<dbReference type="OrthoDB" id="9782434at2"/>
<gene>
    <name evidence="3" type="ORF">SAE02_44990</name>
</gene>
<dbReference type="CDD" id="cd11524">
    <property type="entry name" value="SYLF"/>
    <property type="match status" value="1"/>
</dbReference>
<sequence>MNGSLSRRRLLTLGAQGFTASFALGACASNPPASPDDPAALVSSADTTLSNFLRDPDMTWFRNNLPSARGVLIVPAFVRAGFIFGGGGGNGTLMVHDDSGNWSYPAFYTVASGSVGFQAGASVAEVILMIRSQRGADAMLSNSFRLGADASVAAGPVGTGAQVQTSDILAFSRSRGFFGGVSLDGSVIAPRDAWNSTFYGRQVRPVDILVSRNVSNPQADGLRNRLSSNIQS</sequence>
<dbReference type="PANTHER" id="PTHR15629">
    <property type="entry name" value="SH3YL1 PROTEIN"/>
    <property type="match status" value="1"/>
</dbReference>
<dbReference type="PROSITE" id="PS51318">
    <property type="entry name" value="TAT"/>
    <property type="match status" value="1"/>
</dbReference>
<dbReference type="InterPro" id="IPR051702">
    <property type="entry name" value="SH3_domain_YSC84-like"/>
</dbReference>
<evidence type="ECO:0000313" key="3">
    <source>
        <dbReference type="EMBL" id="GEO40351.1"/>
    </source>
</evidence>
<dbReference type="Pfam" id="PF04366">
    <property type="entry name" value="Ysc84"/>
    <property type="match status" value="1"/>
</dbReference>
<proteinExistence type="predicted"/>
<dbReference type="PROSITE" id="PS51257">
    <property type="entry name" value="PROKAR_LIPOPROTEIN"/>
    <property type="match status" value="1"/>
</dbReference>
<name>A0A512DV50_9PROT</name>
<dbReference type="PANTHER" id="PTHR15629:SF2">
    <property type="entry name" value="SH3 DOMAIN-CONTAINING YSC84-LIKE PROTEIN 1"/>
    <property type="match status" value="1"/>
</dbReference>
<dbReference type="InterPro" id="IPR007461">
    <property type="entry name" value="Ysc84_actin-binding"/>
</dbReference>
<keyword evidence="4" id="KW-1185">Reference proteome</keyword>
<dbReference type="RefSeq" id="WP_084720753.1">
    <property type="nucleotide sequence ID" value="NZ_BJYZ01000021.1"/>
</dbReference>
<protein>
    <recommendedName>
        <fullName evidence="2">Ysc84 actin-binding domain-containing protein</fullName>
    </recommendedName>
</protein>
<feature type="signal peptide" evidence="1">
    <location>
        <begin position="1"/>
        <end position="25"/>
    </location>
</feature>
<reference evidence="3 4" key="1">
    <citation type="submission" date="2019-07" db="EMBL/GenBank/DDBJ databases">
        <title>Whole genome shotgun sequence of Skermanella aerolata NBRC 106429.</title>
        <authorList>
            <person name="Hosoyama A."/>
            <person name="Uohara A."/>
            <person name="Ohji S."/>
            <person name="Ichikawa N."/>
        </authorList>
    </citation>
    <scope>NUCLEOTIDE SEQUENCE [LARGE SCALE GENOMIC DNA]</scope>
    <source>
        <strain evidence="3 4">NBRC 106429</strain>
    </source>
</reference>
<organism evidence="3 4">
    <name type="scientific">Skermanella aerolata</name>
    <dbReference type="NCBI Taxonomy" id="393310"/>
    <lineage>
        <taxon>Bacteria</taxon>
        <taxon>Pseudomonadati</taxon>
        <taxon>Pseudomonadota</taxon>
        <taxon>Alphaproteobacteria</taxon>
        <taxon>Rhodospirillales</taxon>
        <taxon>Azospirillaceae</taxon>
        <taxon>Skermanella</taxon>
    </lineage>
</organism>
<keyword evidence="1" id="KW-0732">Signal</keyword>
<feature type="chain" id="PRO_5022206023" description="Ysc84 actin-binding domain-containing protein" evidence="1">
    <location>
        <begin position="26"/>
        <end position="232"/>
    </location>
</feature>
<dbReference type="EMBL" id="BJYZ01000021">
    <property type="protein sequence ID" value="GEO40351.1"/>
    <property type="molecule type" value="Genomic_DNA"/>
</dbReference>
<comment type="caution">
    <text evidence="3">The sequence shown here is derived from an EMBL/GenBank/DDBJ whole genome shotgun (WGS) entry which is preliminary data.</text>
</comment>
<evidence type="ECO:0000259" key="2">
    <source>
        <dbReference type="Pfam" id="PF04366"/>
    </source>
</evidence>
<feature type="domain" description="Ysc84 actin-binding" evidence="2">
    <location>
        <begin position="112"/>
        <end position="227"/>
    </location>
</feature>
<dbReference type="Proteomes" id="UP000321523">
    <property type="component" value="Unassembled WGS sequence"/>
</dbReference>
<dbReference type="InterPro" id="IPR006311">
    <property type="entry name" value="TAT_signal"/>
</dbReference>
<accession>A0A512DV50</accession>
<dbReference type="GO" id="GO:0035091">
    <property type="term" value="F:phosphatidylinositol binding"/>
    <property type="evidence" value="ECO:0007669"/>
    <property type="project" value="TreeGrafter"/>
</dbReference>
<evidence type="ECO:0000313" key="4">
    <source>
        <dbReference type="Proteomes" id="UP000321523"/>
    </source>
</evidence>
<dbReference type="AlphaFoldDB" id="A0A512DV50"/>
<evidence type="ECO:0000256" key="1">
    <source>
        <dbReference type="SAM" id="SignalP"/>
    </source>
</evidence>